<reference evidence="3" key="1">
    <citation type="journal article" date="2017" name="Int J Environ Stud">
        <title>Does the Miocene-Pliocene relict legume Oxytropis triphylla form nitrogen-fixing nodules with a combination of bacterial strains?</title>
        <authorList>
            <person name="Safronova V."/>
            <person name="Belimov A."/>
            <person name="Sazanova A."/>
            <person name="Kuznetsova I."/>
            <person name="Popova J."/>
            <person name="Andronov E."/>
            <person name="Verkhozina A."/>
            <person name="Tikhonovich I."/>
        </authorList>
    </citation>
    <scope>NUCLEOTIDE SEQUENCE [LARGE SCALE GENOMIC DNA]</scope>
    <source>
        <strain evidence="3">Tri-38</strain>
    </source>
</reference>
<sequence length="107" mass="11423">MGDPIPGPEPEPKPIPLPHEPPNPIPGPNQIPPVKEPPPDQLPDETPLPNPDEVPGTETRLIDARKVTSSLALHQIETKSSAAHMPRSQAAHHVTCFAATARILVAL</sequence>
<accession>A0A2N9VV31</accession>
<feature type="region of interest" description="Disordered" evidence="1">
    <location>
        <begin position="1"/>
        <end position="56"/>
    </location>
</feature>
<feature type="compositionally biased region" description="Pro residues" evidence="1">
    <location>
        <begin position="1"/>
        <end position="52"/>
    </location>
</feature>
<evidence type="ECO:0000256" key="1">
    <source>
        <dbReference type="SAM" id="MobiDB-lite"/>
    </source>
</evidence>
<name>A0A2N9VV31_9HYPH</name>
<gene>
    <name evidence="2" type="ORF">B5P45_18680</name>
</gene>
<dbReference type="KEGG" id="pht:BLM14_24845"/>
<dbReference type="AlphaFoldDB" id="A0A2N9VV31"/>
<dbReference type="Proteomes" id="UP000232163">
    <property type="component" value="Unassembled WGS sequence"/>
</dbReference>
<protein>
    <submittedName>
        <fullName evidence="2">Uncharacterized protein</fullName>
    </submittedName>
</protein>
<proteinExistence type="predicted"/>
<organism evidence="2 3">
    <name type="scientific">Phyllobacterium zundukense</name>
    <dbReference type="NCBI Taxonomy" id="1867719"/>
    <lineage>
        <taxon>Bacteria</taxon>
        <taxon>Pseudomonadati</taxon>
        <taxon>Pseudomonadota</taxon>
        <taxon>Alphaproteobacteria</taxon>
        <taxon>Hyphomicrobiales</taxon>
        <taxon>Phyllobacteriaceae</taxon>
        <taxon>Phyllobacterium</taxon>
    </lineage>
</organism>
<evidence type="ECO:0000313" key="3">
    <source>
        <dbReference type="Proteomes" id="UP000232163"/>
    </source>
</evidence>
<keyword evidence="3" id="KW-1185">Reference proteome</keyword>
<comment type="caution">
    <text evidence="2">The sequence shown here is derived from an EMBL/GenBank/DDBJ whole genome shotgun (WGS) entry which is preliminary data.</text>
</comment>
<dbReference type="EMBL" id="MZMT01000042">
    <property type="protein sequence ID" value="PIO43349.1"/>
    <property type="molecule type" value="Genomic_DNA"/>
</dbReference>
<evidence type="ECO:0000313" key="2">
    <source>
        <dbReference type="EMBL" id="PIO43349.1"/>
    </source>
</evidence>